<name>A0A1F7WSM1_9BACT</name>
<comment type="caution">
    <text evidence="2">The sequence shown here is derived from an EMBL/GenBank/DDBJ whole genome shotgun (WGS) entry which is preliminary data.</text>
</comment>
<evidence type="ECO:0008006" key="4">
    <source>
        <dbReference type="Google" id="ProtNLM"/>
    </source>
</evidence>
<feature type="chain" id="PRO_5009533565" description="Proteinase inhibitor I42 chagasin domain-containing protein" evidence="1">
    <location>
        <begin position="26"/>
        <end position="186"/>
    </location>
</feature>
<protein>
    <recommendedName>
        <fullName evidence="4">Proteinase inhibitor I42 chagasin domain-containing protein</fullName>
    </recommendedName>
</protein>
<organism evidence="2 3">
    <name type="scientific">Candidatus Wallbacteria bacterium GWC2_49_35</name>
    <dbReference type="NCBI Taxonomy" id="1817813"/>
    <lineage>
        <taxon>Bacteria</taxon>
        <taxon>Candidatus Walliibacteriota</taxon>
    </lineage>
</organism>
<evidence type="ECO:0000313" key="2">
    <source>
        <dbReference type="EMBL" id="OGM05085.1"/>
    </source>
</evidence>
<evidence type="ECO:0000256" key="1">
    <source>
        <dbReference type="SAM" id="SignalP"/>
    </source>
</evidence>
<feature type="signal peptide" evidence="1">
    <location>
        <begin position="1"/>
        <end position="25"/>
    </location>
</feature>
<dbReference type="AlphaFoldDB" id="A0A1F7WSM1"/>
<dbReference type="Proteomes" id="UP000178735">
    <property type="component" value="Unassembled WGS sequence"/>
</dbReference>
<proteinExistence type="predicted"/>
<keyword evidence="1" id="KW-0732">Signal</keyword>
<evidence type="ECO:0000313" key="3">
    <source>
        <dbReference type="Proteomes" id="UP000178735"/>
    </source>
</evidence>
<gene>
    <name evidence="2" type="ORF">A2008_09255</name>
</gene>
<sequence length="186" mass="21241">MKLKSFRIFMLIPIAALFFSAAAAAFPEAAFAGANGVEEDYQLTSEEVSVDTNKISYTTADKITISVTNSSTGLLFIHKNDSIAIHEIERLEGDGTWAKLLVRDPDVRYDIGPPEEFRDGEKYIFDWTPCFYEKKEETRNSRAGYAKMPFAPGKYRLIMIFQRRPSDDVSTWKWLLTDSNEFEIVK</sequence>
<accession>A0A1F7WSM1</accession>
<reference evidence="2 3" key="1">
    <citation type="journal article" date="2016" name="Nat. Commun.">
        <title>Thousands of microbial genomes shed light on interconnected biogeochemical processes in an aquifer system.</title>
        <authorList>
            <person name="Anantharaman K."/>
            <person name="Brown C.T."/>
            <person name="Hug L.A."/>
            <person name="Sharon I."/>
            <person name="Castelle C.J."/>
            <person name="Probst A.J."/>
            <person name="Thomas B.C."/>
            <person name="Singh A."/>
            <person name="Wilkins M.J."/>
            <person name="Karaoz U."/>
            <person name="Brodie E.L."/>
            <person name="Williams K.H."/>
            <person name="Hubbard S.S."/>
            <person name="Banfield J.F."/>
        </authorList>
    </citation>
    <scope>NUCLEOTIDE SEQUENCE [LARGE SCALE GENOMIC DNA]</scope>
</reference>
<dbReference type="EMBL" id="MGFH01000128">
    <property type="protein sequence ID" value="OGM05085.1"/>
    <property type="molecule type" value="Genomic_DNA"/>
</dbReference>